<reference evidence="1" key="1">
    <citation type="journal article" date="2019" name="bioRxiv">
        <title>The Genome of the Zebra Mussel, Dreissena polymorpha: A Resource for Invasive Species Research.</title>
        <authorList>
            <person name="McCartney M.A."/>
            <person name="Auch B."/>
            <person name="Kono T."/>
            <person name="Mallez S."/>
            <person name="Zhang Y."/>
            <person name="Obille A."/>
            <person name="Becker A."/>
            <person name="Abrahante J.E."/>
            <person name="Garbe J."/>
            <person name="Badalamenti J.P."/>
            <person name="Herman A."/>
            <person name="Mangelson H."/>
            <person name="Liachko I."/>
            <person name="Sullivan S."/>
            <person name="Sone E.D."/>
            <person name="Koren S."/>
            <person name="Silverstein K.A.T."/>
            <person name="Beckman K.B."/>
            <person name="Gohl D.M."/>
        </authorList>
    </citation>
    <scope>NUCLEOTIDE SEQUENCE</scope>
    <source>
        <strain evidence="1">Duluth1</strain>
        <tissue evidence="1">Whole animal</tissue>
    </source>
</reference>
<keyword evidence="2" id="KW-1185">Reference proteome</keyword>
<dbReference type="EMBL" id="JAIWYP010000007">
    <property type="protein sequence ID" value="KAH3791133.1"/>
    <property type="molecule type" value="Genomic_DNA"/>
</dbReference>
<organism evidence="1 2">
    <name type="scientific">Dreissena polymorpha</name>
    <name type="common">Zebra mussel</name>
    <name type="synonym">Mytilus polymorpha</name>
    <dbReference type="NCBI Taxonomy" id="45954"/>
    <lineage>
        <taxon>Eukaryota</taxon>
        <taxon>Metazoa</taxon>
        <taxon>Spiralia</taxon>
        <taxon>Lophotrochozoa</taxon>
        <taxon>Mollusca</taxon>
        <taxon>Bivalvia</taxon>
        <taxon>Autobranchia</taxon>
        <taxon>Heteroconchia</taxon>
        <taxon>Euheterodonta</taxon>
        <taxon>Imparidentia</taxon>
        <taxon>Neoheterodontei</taxon>
        <taxon>Myida</taxon>
        <taxon>Dreissenoidea</taxon>
        <taxon>Dreissenidae</taxon>
        <taxon>Dreissena</taxon>
    </lineage>
</organism>
<protein>
    <submittedName>
        <fullName evidence="1">Uncharacterized protein</fullName>
    </submittedName>
</protein>
<name>A0A9D4J0G4_DREPO</name>
<gene>
    <name evidence="1" type="ORF">DPMN_144613</name>
</gene>
<reference evidence="1" key="2">
    <citation type="submission" date="2020-11" db="EMBL/GenBank/DDBJ databases">
        <authorList>
            <person name="McCartney M.A."/>
            <person name="Auch B."/>
            <person name="Kono T."/>
            <person name="Mallez S."/>
            <person name="Becker A."/>
            <person name="Gohl D.M."/>
            <person name="Silverstein K.A.T."/>
            <person name="Koren S."/>
            <person name="Bechman K.B."/>
            <person name="Herman A."/>
            <person name="Abrahante J.E."/>
            <person name="Garbe J."/>
        </authorList>
    </citation>
    <scope>NUCLEOTIDE SEQUENCE</scope>
    <source>
        <strain evidence="1">Duluth1</strain>
        <tissue evidence="1">Whole animal</tissue>
    </source>
</reference>
<evidence type="ECO:0000313" key="1">
    <source>
        <dbReference type="EMBL" id="KAH3791133.1"/>
    </source>
</evidence>
<dbReference type="AlphaFoldDB" id="A0A9D4J0G4"/>
<evidence type="ECO:0000313" key="2">
    <source>
        <dbReference type="Proteomes" id="UP000828390"/>
    </source>
</evidence>
<proteinExistence type="predicted"/>
<sequence>MAYPPLPTIDCPPAEIKTGQEFYSKQGETAVIVTWTQPSASGEEVTRCLRTGSYLIH</sequence>
<accession>A0A9D4J0G4</accession>
<comment type="caution">
    <text evidence="1">The sequence shown here is derived from an EMBL/GenBank/DDBJ whole genome shotgun (WGS) entry which is preliminary data.</text>
</comment>
<dbReference type="Proteomes" id="UP000828390">
    <property type="component" value="Unassembled WGS sequence"/>
</dbReference>